<name>A0A4R3LWH3_9BURK</name>
<comment type="caution">
    <text evidence="1">The sequence shown here is derived from an EMBL/GenBank/DDBJ whole genome shotgun (WGS) entry which is preliminary data.</text>
</comment>
<proteinExistence type="predicted"/>
<dbReference type="OrthoDB" id="8686971at2"/>
<evidence type="ECO:0000313" key="1">
    <source>
        <dbReference type="EMBL" id="TCT04099.1"/>
    </source>
</evidence>
<evidence type="ECO:0000313" key="2">
    <source>
        <dbReference type="Proteomes" id="UP000295525"/>
    </source>
</evidence>
<sequence>MNTRIEWRVQGRAQWAGCLGFVICPMIGSGFFPAPALADNPIRNQVLQIEAPGFVWSELQELKLFEVPVYLRRFAVAAPVDVAARILAGNTRLFQETQASRQKIILSGARADSHWVAEIAATQDGAQGSVSALSLRLGHLNKALSRRSKLLASWVPQPAQLRFSEMSVVDGQALRQQIYLVARPLDELNAQLREHLQALGWRDVSADERPPAGRVWRLNRERLVLVSAATAGASTLFVQHFQ</sequence>
<reference evidence="1 2" key="1">
    <citation type="submission" date="2019-03" db="EMBL/GenBank/DDBJ databases">
        <title>Genomic Encyclopedia of Type Strains, Phase IV (KMG-IV): sequencing the most valuable type-strain genomes for metagenomic binning, comparative biology and taxonomic classification.</title>
        <authorList>
            <person name="Goeker M."/>
        </authorList>
    </citation>
    <scope>NUCLEOTIDE SEQUENCE [LARGE SCALE GENOMIC DNA]</scope>
    <source>
        <strain evidence="1 2">DSM 24591</strain>
    </source>
</reference>
<accession>A0A4R3LWH3</accession>
<keyword evidence="2" id="KW-1185">Reference proteome</keyword>
<dbReference type="RefSeq" id="WP_132584114.1">
    <property type="nucleotide sequence ID" value="NZ_SMAJ01000013.1"/>
</dbReference>
<organism evidence="1 2">
    <name type="scientific">Paralcaligenes ureilyticus</name>
    <dbReference type="NCBI Taxonomy" id="627131"/>
    <lineage>
        <taxon>Bacteria</taxon>
        <taxon>Pseudomonadati</taxon>
        <taxon>Pseudomonadota</taxon>
        <taxon>Betaproteobacteria</taxon>
        <taxon>Burkholderiales</taxon>
        <taxon>Alcaligenaceae</taxon>
        <taxon>Paralcaligenes</taxon>
    </lineage>
</organism>
<dbReference type="AlphaFoldDB" id="A0A4R3LWH3"/>
<protein>
    <submittedName>
        <fullName evidence="1">Uncharacterized protein</fullName>
    </submittedName>
</protein>
<dbReference type="EMBL" id="SMAJ01000013">
    <property type="protein sequence ID" value="TCT04099.1"/>
    <property type="molecule type" value="Genomic_DNA"/>
</dbReference>
<gene>
    <name evidence="1" type="ORF">EDC26_11377</name>
</gene>
<dbReference type="Proteomes" id="UP000295525">
    <property type="component" value="Unassembled WGS sequence"/>
</dbReference>